<comment type="caution">
    <text evidence="4">The sequence shown here is derived from an EMBL/GenBank/DDBJ whole genome shotgun (WGS) entry which is preliminary data.</text>
</comment>
<dbReference type="InterPro" id="IPR013783">
    <property type="entry name" value="Ig-like_fold"/>
</dbReference>
<dbReference type="Gene3D" id="2.60.40.10">
    <property type="entry name" value="Immunoglobulins"/>
    <property type="match status" value="2"/>
</dbReference>
<keyword evidence="1" id="KW-0732">Signal</keyword>
<feature type="domain" description="PKD" evidence="3">
    <location>
        <begin position="642"/>
        <end position="687"/>
    </location>
</feature>
<dbReference type="InterPro" id="IPR000601">
    <property type="entry name" value="PKD_dom"/>
</dbReference>
<evidence type="ECO:0000259" key="2">
    <source>
        <dbReference type="PROSITE" id="PS50041"/>
    </source>
</evidence>
<dbReference type="InterPro" id="IPR022409">
    <property type="entry name" value="PKD/Chitinase_dom"/>
</dbReference>
<proteinExistence type="predicted"/>
<dbReference type="RefSeq" id="WP_053188517.1">
    <property type="nucleotide sequence ID" value="NZ_LGIA01000214.1"/>
</dbReference>
<accession>A0A0L8V2W8</accession>
<dbReference type="InterPro" id="IPR016186">
    <property type="entry name" value="C-type_lectin-like/link_sf"/>
</dbReference>
<evidence type="ECO:0000256" key="1">
    <source>
        <dbReference type="SAM" id="SignalP"/>
    </source>
</evidence>
<dbReference type="Pfam" id="PF18911">
    <property type="entry name" value="PKD_4"/>
    <property type="match status" value="1"/>
</dbReference>
<dbReference type="EMBL" id="LGIA01000214">
    <property type="protein sequence ID" value="KOH42744.1"/>
    <property type="molecule type" value="Genomic_DNA"/>
</dbReference>
<dbReference type="CDD" id="cd00146">
    <property type="entry name" value="PKD"/>
    <property type="match status" value="2"/>
</dbReference>
<dbReference type="InterPro" id="IPR016187">
    <property type="entry name" value="CTDL_fold"/>
</dbReference>
<feature type="domain" description="C-type lectin" evidence="2">
    <location>
        <begin position="133"/>
        <end position="267"/>
    </location>
</feature>
<dbReference type="CDD" id="cd03603">
    <property type="entry name" value="CLECT_VCBS"/>
    <property type="match status" value="1"/>
</dbReference>
<evidence type="ECO:0000313" key="4">
    <source>
        <dbReference type="EMBL" id="KOH42744.1"/>
    </source>
</evidence>
<feature type="signal peptide" evidence="1">
    <location>
        <begin position="1"/>
        <end position="19"/>
    </location>
</feature>
<dbReference type="Pfam" id="PF13585">
    <property type="entry name" value="CHU_C"/>
    <property type="match status" value="1"/>
</dbReference>
<sequence>MKVNLLVIVFLFVSQLAVAQTQIRALEDAQLDYCGDPVEIGSLVLIIREDIPGLKISISNYIHGEDQLSFAETEKIKADWDTNLGSLFLTGNATAAEYRAAVGQVEYTNLAASPTNGVRSVAVTLQDADYLPATGHFYRYINKPGITWTDAKAEAESAEMKYNGLQGYLATITSKAENDFIRDKVTGFGWIGANDVEVEGDWRWVTGPEAGTLFWRGQSNGQRINNQYSFWSAGEPNNSYPQSNGGLGEDYAHVTQNPGSAPGSWNDLRNEGDGPTSQYYNPQGYYIEYGGMTGDPDISLSASFNINVWNIEFDTELDKAICMNDEVQLNHEFVGSYEWFPKAGLDDPYISNPIASPTETTVYKVVSTNGSCVDSAFFTVEVRSLPVVDFGGDRNICLGDSTELDAGVHSIYQWNDGYDQQKFYTSEAGNYSVRVEDEFGCETEAEVSVTVHAYPVIDLTATDTLFCDEMSGQIAVEVDKGQLTWQPLASALSFSSNSNPSEATATDWGTYKTYLTATDQFGCATTDSLNLSFYKTPKSTFSIDSAACYGYNLDVLYTGDGTLEAEYNWFFFDSIYASGTGLTEVNVALGFDSRDNRTLGLMVNEGGCLSDTAWEHIKVIPKMEISALDYDHCEPFEVEFKSDSPEEVVSYSWTFGDGGTSAAQNPAYTYMEDGIFDVGLRIVSDEGCENYGLMEDLIRVNPVPTVETSLDPDSCFDHQFEVRYTGTANPQDTYHWDLSALDAEELVNDPGTGQGPFEVQLLNKPQATIGLQITTAYQCETEQVFFPVKRKPWVQLNADVLEGCSPLEVNFQAIAEDPVDELNYFWNFGQQSAYEAESDAPFRRFGTPDQELVISAVAVSSLTGCADTSWLAQSVRVFPKPSAAFRPNPPEVNILAPTIQFENESQAASSYSWSFGDSIGFSEEHSPSYNYTKLGWFEVELIAENEFFCVDTVTQLVLIAPDRVFPPNAFNPNSSNPENRVFLLRHDGILEEGYHLQIFNRWGERIYEARNEFAGWDGKMKNGQNAPTGVYTWVLVYQDFLGKKQSQSGTVTLVY</sequence>
<protein>
    <recommendedName>
        <fullName evidence="6">PKD domain-containing protein</fullName>
    </recommendedName>
</protein>
<gene>
    <name evidence="4" type="ORF">NC99_44700</name>
</gene>
<dbReference type="PROSITE" id="PS50041">
    <property type="entry name" value="C_TYPE_LECTIN_2"/>
    <property type="match status" value="1"/>
</dbReference>
<dbReference type="InterPro" id="IPR034007">
    <property type="entry name" value="CTLD_bac"/>
</dbReference>
<dbReference type="SUPFAM" id="SSF56436">
    <property type="entry name" value="C-type lectin-like"/>
    <property type="match status" value="1"/>
</dbReference>
<dbReference type="OrthoDB" id="1108781at2"/>
<dbReference type="SMART" id="SM00089">
    <property type="entry name" value="PKD"/>
    <property type="match status" value="2"/>
</dbReference>
<evidence type="ECO:0008006" key="6">
    <source>
        <dbReference type="Google" id="ProtNLM"/>
    </source>
</evidence>
<dbReference type="PANTHER" id="PTHR22801:SF63">
    <property type="entry name" value="C-TYPE LECTIN DOMAIN-CONTAINING PROTEIN"/>
    <property type="match status" value="1"/>
</dbReference>
<dbReference type="SUPFAM" id="SSF49299">
    <property type="entry name" value="PKD domain"/>
    <property type="match status" value="2"/>
</dbReference>
<reference evidence="5" key="1">
    <citation type="submission" date="2015-07" db="EMBL/GenBank/DDBJ databases">
        <title>Genome sequencing of Sunxiuqinia dokdonensis strain SK.</title>
        <authorList>
            <person name="Ahn S."/>
            <person name="Kim B.-C."/>
        </authorList>
    </citation>
    <scope>NUCLEOTIDE SEQUENCE [LARGE SCALE GENOMIC DNA]</scope>
    <source>
        <strain evidence="5">SK</strain>
    </source>
</reference>
<dbReference type="InterPro" id="IPR001304">
    <property type="entry name" value="C-type_lectin-like"/>
</dbReference>
<evidence type="ECO:0000313" key="5">
    <source>
        <dbReference type="Proteomes" id="UP000036958"/>
    </source>
</evidence>
<dbReference type="PROSITE" id="PS50093">
    <property type="entry name" value="PKD"/>
    <property type="match status" value="2"/>
</dbReference>
<dbReference type="Gene3D" id="3.10.100.10">
    <property type="entry name" value="Mannose-Binding Protein A, subunit A"/>
    <property type="match status" value="1"/>
</dbReference>
<dbReference type="PANTHER" id="PTHR22801">
    <property type="entry name" value="LITHOSTATHINE"/>
    <property type="match status" value="1"/>
</dbReference>
<dbReference type="InterPro" id="IPR035986">
    <property type="entry name" value="PKD_dom_sf"/>
</dbReference>
<feature type="chain" id="PRO_5005591304" description="PKD domain-containing protein" evidence="1">
    <location>
        <begin position="20"/>
        <end position="1055"/>
    </location>
</feature>
<keyword evidence="5" id="KW-1185">Reference proteome</keyword>
<name>A0A0L8V2W8_9BACT</name>
<dbReference type="InterPro" id="IPR050801">
    <property type="entry name" value="Ca-Dep_Lectins_ImmuneDev"/>
</dbReference>
<dbReference type="STRING" id="1409788.NC99_44700"/>
<dbReference type="AlphaFoldDB" id="A0A0L8V2W8"/>
<evidence type="ECO:0000259" key="3">
    <source>
        <dbReference type="PROSITE" id="PS50093"/>
    </source>
</evidence>
<feature type="domain" description="PKD" evidence="3">
    <location>
        <begin position="910"/>
        <end position="945"/>
    </location>
</feature>
<dbReference type="Proteomes" id="UP000036958">
    <property type="component" value="Unassembled WGS sequence"/>
</dbReference>
<organism evidence="4 5">
    <name type="scientific">Sunxiuqinia dokdonensis</name>
    <dbReference type="NCBI Taxonomy" id="1409788"/>
    <lineage>
        <taxon>Bacteria</taxon>
        <taxon>Pseudomonadati</taxon>
        <taxon>Bacteroidota</taxon>
        <taxon>Bacteroidia</taxon>
        <taxon>Marinilabiliales</taxon>
        <taxon>Prolixibacteraceae</taxon>
        <taxon>Sunxiuqinia</taxon>
    </lineage>
</organism>